<gene>
    <name evidence="2" type="ORF">EDC56_2186</name>
</gene>
<proteinExistence type="predicted"/>
<protein>
    <submittedName>
        <fullName evidence="2">GMP synthase-like glutamine amidotransferase</fullName>
    </submittedName>
</protein>
<dbReference type="CDD" id="cd01741">
    <property type="entry name" value="GATase1_1"/>
    <property type="match status" value="1"/>
</dbReference>
<dbReference type="InterPro" id="IPR029062">
    <property type="entry name" value="Class_I_gatase-like"/>
</dbReference>
<evidence type="ECO:0000313" key="2">
    <source>
        <dbReference type="EMBL" id="ROS01741.1"/>
    </source>
</evidence>
<evidence type="ECO:0000259" key="1">
    <source>
        <dbReference type="Pfam" id="PF00117"/>
    </source>
</evidence>
<name>A0A3N2DPK6_9GAMM</name>
<dbReference type="PANTHER" id="PTHR42695">
    <property type="entry name" value="GLUTAMINE AMIDOTRANSFERASE YLR126C-RELATED"/>
    <property type="match status" value="1"/>
</dbReference>
<dbReference type="GO" id="GO:0016740">
    <property type="term" value="F:transferase activity"/>
    <property type="evidence" value="ECO:0007669"/>
    <property type="project" value="UniProtKB-KW"/>
</dbReference>
<dbReference type="PANTHER" id="PTHR42695:SF5">
    <property type="entry name" value="GLUTAMINE AMIDOTRANSFERASE YLR126C-RELATED"/>
    <property type="match status" value="1"/>
</dbReference>
<organism evidence="2 3">
    <name type="scientific">Sinobacterium caligoides</name>
    <dbReference type="NCBI Taxonomy" id="933926"/>
    <lineage>
        <taxon>Bacteria</taxon>
        <taxon>Pseudomonadati</taxon>
        <taxon>Pseudomonadota</taxon>
        <taxon>Gammaproteobacteria</taxon>
        <taxon>Cellvibrionales</taxon>
        <taxon>Spongiibacteraceae</taxon>
        <taxon>Sinobacterium</taxon>
    </lineage>
</organism>
<keyword evidence="2" id="KW-0315">Glutamine amidotransferase</keyword>
<sequence>MRINIIECDELSPELKPEYHSYGTMFKTFFSALDSRIETRFFDALQQQLPPQPKAGEIYLITGSKAAAYEDHAWIKHLKHWVQQAHSNGAALLGLCFGHQLLAAALGGEVSKSSKGWGIGVRELNTTTQSSALLADKNTLKLIYSHQDQVTALPARAEPLLTDEFCPYAAFSLGTTVIAFQGHPEFSVEYTQRLLERRRAEFSPAHFSEAVASLAQQTDAQWLGKRLLRWMQEQTRR</sequence>
<feature type="domain" description="Glutamine amidotransferase" evidence="1">
    <location>
        <begin position="79"/>
        <end position="191"/>
    </location>
</feature>
<dbReference type="Gene3D" id="3.40.50.880">
    <property type="match status" value="1"/>
</dbReference>
<dbReference type="OrthoDB" id="9813383at2"/>
<dbReference type="Pfam" id="PF00117">
    <property type="entry name" value="GATase"/>
    <property type="match status" value="1"/>
</dbReference>
<dbReference type="Proteomes" id="UP000275394">
    <property type="component" value="Unassembled WGS sequence"/>
</dbReference>
<comment type="caution">
    <text evidence="2">The sequence shown here is derived from an EMBL/GenBank/DDBJ whole genome shotgun (WGS) entry which is preliminary data.</text>
</comment>
<keyword evidence="3" id="KW-1185">Reference proteome</keyword>
<dbReference type="RefSeq" id="WP_123712498.1">
    <property type="nucleotide sequence ID" value="NZ_RKHR01000004.1"/>
</dbReference>
<dbReference type="EMBL" id="RKHR01000004">
    <property type="protein sequence ID" value="ROS01741.1"/>
    <property type="molecule type" value="Genomic_DNA"/>
</dbReference>
<dbReference type="InterPro" id="IPR044992">
    <property type="entry name" value="ChyE-like"/>
</dbReference>
<keyword evidence="2" id="KW-0808">Transferase</keyword>
<reference evidence="2 3" key="1">
    <citation type="submission" date="2018-11" db="EMBL/GenBank/DDBJ databases">
        <title>Genomic Encyclopedia of Type Strains, Phase IV (KMG-IV): sequencing the most valuable type-strain genomes for metagenomic binning, comparative biology and taxonomic classification.</title>
        <authorList>
            <person name="Goeker M."/>
        </authorList>
    </citation>
    <scope>NUCLEOTIDE SEQUENCE [LARGE SCALE GENOMIC DNA]</scope>
    <source>
        <strain evidence="2 3">DSM 100316</strain>
    </source>
</reference>
<dbReference type="SUPFAM" id="SSF52317">
    <property type="entry name" value="Class I glutamine amidotransferase-like"/>
    <property type="match status" value="1"/>
</dbReference>
<dbReference type="GO" id="GO:0005829">
    <property type="term" value="C:cytosol"/>
    <property type="evidence" value="ECO:0007669"/>
    <property type="project" value="TreeGrafter"/>
</dbReference>
<dbReference type="AlphaFoldDB" id="A0A3N2DPK6"/>
<evidence type="ECO:0000313" key="3">
    <source>
        <dbReference type="Proteomes" id="UP000275394"/>
    </source>
</evidence>
<accession>A0A3N2DPK6</accession>
<dbReference type="InterPro" id="IPR017926">
    <property type="entry name" value="GATASE"/>
</dbReference>